<dbReference type="ExpressionAtlas" id="I1H1L6">
    <property type="expression patterns" value="baseline"/>
</dbReference>
<dbReference type="InterPro" id="IPR028226">
    <property type="entry name" value="LIN37"/>
</dbReference>
<dbReference type="GeneID" id="100845754"/>
<protein>
    <submittedName>
        <fullName evidence="2 3">Uncharacterized protein</fullName>
    </submittedName>
</protein>
<name>I1H1L6_BRADI</name>
<reference evidence="3" key="3">
    <citation type="submission" date="2018-08" db="UniProtKB">
        <authorList>
            <consortium name="EnsemblPlants"/>
        </authorList>
    </citation>
    <scope>IDENTIFICATION</scope>
    <source>
        <strain evidence="3">cv. Bd21</strain>
    </source>
</reference>
<dbReference type="Gramene" id="KQK19867">
    <property type="protein sequence ID" value="KQK19867"/>
    <property type="gene ID" value="BRADI_1g50960v3"/>
</dbReference>
<dbReference type="GO" id="GO:0017053">
    <property type="term" value="C:transcription repressor complex"/>
    <property type="evidence" value="ECO:0007669"/>
    <property type="project" value="InterPro"/>
</dbReference>
<reference evidence="2 3" key="1">
    <citation type="journal article" date="2010" name="Nature">
        <title>Genome sequencing and analysis of the model grass Brachypodium distachyon.</title>
        <authorList>
            <consortium name="International Brachypodium Initiative"/>
        </authorList>
    </citation>
    <scope>NUCLEOTIDE SEQUENCE [LARGE SCALE GENOMIC DNA]</scope>
    <source>
        <strain evidence="2">Bd21</strain>
        <strain evidence="3">cv. Bd21</strain>
    </source>
</reference>
<dbReference type="EMBL" id="CM000880">
    <property type="protein sequence ID" value="KQK19867.1"/>
    <property type="molecule type" value="Genomic_DNA"/>
</dbReference>
<feature type="region of interest" description="Disordered" evidence="1">
    <location>
        <begin position="238"/>
        <end position="265"/>
    </location>
</feature>
<dbReference type="EnsemblPlants" id="KQK19867">
    <property type="protein sequence ID" value="KQK19867"/>
    <property type="gene ID" value="BRADI_1g50960v3"/>
</dbReference>
<dbReference type="OMA" id="MQLMRAR"/>
<accession>I1H1L6</accession>
<feature type="region of interest" description="Disordered" evidence="1">
    <location>
        <begin position="1"/>
        <end position="69"/>
    </location>
</feature>
<evidence type="ECO:0000256" key="1">
    <source>
        <dbReference type="SAM" id="MobiDB-lite"/>
    </source>
</evidence>
<feature type="compositionally biased region" description="Pro residues" evidence="1">
    <location>
        <begin position="134"/>
        <end position="150"/>
    </location>
</feature>
<dbReference type="HOGENOM" id="CLU_076475_1_0_1"/>
<dbReference type="PANTHER" id="PTHR37173">
    <property type="entry name" value="HYDROXYPROLINE-RICH GLYCOPROTEIN FAMILY PROTEIN"/>
    <property type="match status" value="1"/>
</dbReference>
<dbReference type="KEGG" id="bdi:100845754"/>
<evidence type="ECO:0000313" key="2">
    <source>
        <dbReference type="EMBL" id="KQK19867.1"/>
    </source>
</evidence>
<feature type="region of interest" description="Disordered" evidence="1">
    <location>
        <begin position="281"/>
        <end position="319"/>
    </location>
</feature>
<dbReference type="Pfam" id="PF15306">
    <property type="entry name" value="LIN37"/>
    <property type="match status" value="1"/>
</dbReference>
<reference evidence="2" key="2">
    <citation type="submission" date="2017-06" db="EMBL/GenBank/DDBJ databases">
        <title>WGS assembly of Brachypodium distachyon.</title>
        <authorList>
            <consortium name="The International Brachypodium Initiative"/>
            <person name="Lucas S."/>
            <person name="Harmon-Smith M."/>
            <person name="Lail K."/>
            <person name="Tice H."/>
            <person name="Grimwood J."/>
            <person name="Bruce D."/>
            <person name="Barry K."/>
            <person name="Shu S."/>
            <person name="Lindquist E."/>
            <person name="Wang M."/>
            <person name="Pitluck S."/>
            <person name="Vogel J.P."/>
            <person name="Garvin D.F."/>
            <person name="Mockler T.C."/>
            <person name="Schmutz J."/>
            <person name="Rokhsar D."/>
            <person name="Bevan M.W."/>
        </authorList>
    </citation>
    <scope>NUCLEOTIDE SEQUENCE</scope>
    <source>
        <strain evidence="2">Bd21</strain>
    </source>
</reference>
<feature type="compositionally biased region" description="Low complexity" evidence="1">
    <location>
        <begin position="31"/>
        <end position="46"/>
    </location>
</feature>
<gene>
    <name evidence="3" type="primary">LOC100845754</name>
    <name evidence="2" type="ORF">BRADI_1g50960v3</name>
</gene>
<feature type="region of interest" description="Disordered" evidence="1">
    <location>
        <begin position="131"/>
        <end position="180"/>
    </location>
</feature>
<feature type="compositionally biased region" description="Pro residues" evidence="1">
    <location>
        <begin position="302"/>
        <end position="311"/>
    </location>
</feature>
<evidence type="ECO:0000313" key="4">
    <source>
        <dbReference type="Proteomes" id="UP000008810"/>
    </source>
</evidence>
<dbReference type="Proteomes" id="UP000008810">
    <property type="component" value="Chromosome 1"/>
</dbReference>
<dbReference type="STRING" id="15368.I1H1L6"/>
<keyword evidence="4" id="KW-1185">Reference proteome</keyword>
<organism evidence="3">
    <name type="scientific">Brachypodium distachyon</name>
    <name type="common">Purple false brome</name>
    <name type="synonym">Trachynia distachya</name>
    <dbReference type="NCBI Taxonomy" id="15368"/>
    <lineage>
        <taxon>Eukaryota</taxon>
        <taxon>Viridiplantae</taxon>
        <taxon>Streptophyta</taxon>
        <taxon>Embryophyta</taxon>
        <taxon>Tracheophyta</taxon>
        <taxon>Spermatophyta</taxon>
        <taxon>Magnoliopsida</taxon>
        <taxon>Liliopsida</taxon>
        <taxon>Poales</taxon>
        <taxon>Poaceae</taxon>
        <taxon>BOP clade</taxon>
        <taxon>Pooideae</taxon>
        <taxon>Stipodae</taxon>
        <taxon>Brachypodieae</taxon>
        <taxon>Brachypodium</taxon>
    </lineage>
</organism>
<feature type="compositionally biased region" description="Basic and acidic residues" evidence="1">
    <location>
        <begin position="162"/>
        <end position="179"/>
    </location>
</feature>
<dbReference type="eggNOG" id="ENOG502S0SJ">
    <property type="taxonomic scope" value="Eukaryota"/>
</dbReference>
<dbReference type="OrthoDB" id="1735564at2759"/>
<feature type="compositionally biased region" description="Pro residues" evidence="1">
    <location>
        <begin position="1"/>
        <end position="12"/>
    </location>
</feature>
<evidence type="ECO:0000313" key="3">
    <source>
        <dbReference type="EnsemblPlants" id="KQK19867"/>
    </source>
</evidence>
<proteinExistence type="predicted"/>
<dbReference type="PANTHER" id="PTHR37173:SF1">
    <property type="entry name" value="PROLINE-RICH FAMILY PROTEIN"/>
    <property type="match status" value="1"/>
</dbReference>
<dbReference type="AlphaFoldDB" id="I1H1L6"/>
<sequence length="319" mass="34163">MASPPQRPPAAAPPTVASAPPATAPQPLPRAFPAASAPPRAAAAATPTPPPLFTGRPLNPSHASPAHGIFYPVATTSSSAAALANQRRAPNAGYPRAQAVAVPVAPSQQLQMQTQPQSFAAVSRAVVAGVTPRPEQPPRGVPIAPQPHPKVNPVAAVTPSPQHEEHSNTKQRESTKEDSTTVVVINDRKVNLLDSESGSLYALCRSWVRNGVQHEIQPRFVGNVAPLLPRPLPASVVDSRISEKHNDTENEDSEEEKNDTGEYTAADLLKQHVNRAKKIRARLRKGRQSRIERYKQRLAFLLPPPPSPPTEPGKHDGRP</sequence>
<dbReference type="RefSeq" id="XP_003561183.1">
    <property type="nucleotide sequence ID" value="XM_003561135.4"/>
</dbReference>